<dbReference type="InterPro" id="IPR006221">
    <property type="entry name" value="TrpG/PapA_dom"/>
</dbReference>
<dbReference type="GO" id="GO:0005737">
    <property type="term" value="C:cytoplasm"/>
    <property type="evidence" value="ECO:0007669"/>
    <property type="project" value="TreeGrafter"/>
</dbReference>
<dbReference type="AlphaFoldDB" id="A0AAD5Y9W5"/>
<dbReference type="PRINTS" id="PR00096">
    <property type="entry name" value="GATASE"/>
</dbReference>
<dbReference type="Pfam" id="PF00425">
    <property type="entry name" value="Chorismate_bind"/>
    <property type="match status" value="1"/>
</dbReference>
<accession>A0AAD5Y9W5</accession>
<evidence type="ECO:0000313" key="13">
    <source>
        <dbReference type="EMBL" id="KAJ3477145.1"/>
    </source>
</evidence>
<evidence type="ECO:0000256" key="1">
    <source>
        <dbReference type="ARBA" id="ARBA00001000"/>
    </source>
</evidence>
<evidence type="ECO:0000256" key="3">
    <source>
        <dbReference type="ARBA" id="ARBA00005970"/>
    </source>
</evidence>
<comment type="pathway">
    <text evidence="2">Cofactor biosynthesis; tetrahydrofolate biosynthesis; 4-aminobenzoate from chorismate: step 1/2.</text>
</comment>
<organism evidence="13 14">
    <name type="scientific">Meripilus lineatus</name>
    <dbReference type="NCBI Taxonomy" id="2056292"/>
    <lineage>
        <taxon>Eukaryota</taxon>
        <taxon>Fungi</taxon>
        <taxon>Dikarya</taxon>
        <taxon>Basidiomycota</taxon>
        <taxon>Agaricomycotina</taxon>
        <taxon>Agaricomycetes</taxon>
        <taxon>Polyporales</taxon>
        <taxon>Meripilaceae</taxon>
        <taxon>Meripilus</taxon>
    </lineage>
</organism>
<feature type="domain" description="Anthranilate synthase component I N-terminal" evidence="12">
    <location>
        <begin position="273"/>
        <end position="409"/>
    </location>
</feature>
<evidence type="ECO:0000259" key="12">
    <source>
        <dbReference type="Pfam" id="PF04715"/>
    </source>
</evidence>
<dbReference type="PRINTS" id="PR00097">
    <property type="entry name" value="ANTSNTHASEII"/>
</dbReference>
<protein>
    <recommendedName>
        <fullName evidence="4">aminodeoxychorismate synthase</fullName>
        <ecNumber evidence="4">2.6.1.85</ecNumber>
    </recommendedName>
    <alternativeName>
        <fullName evidence="8">Para-aminobenzoate synthase</fullName>
    </alternativeName>
    <alternativeName>
        <fullName evidence="9">p-aminobenzoic acid synthase</fullName>
    </alternativeName>
</protein>
<comment type="caution">
    <text evidence="13">The sequence shown here is derived from an EMBL/GenBank/DDBJ whole genome shotgun (WGS) entry which is preliminary data.</text>
</comment>
<dbReference type="Pfam" id="PF04715">
    <property type="entry name" value="Anth_synt_I_N"/>
    <property type="match status" value="1"/>
</dbReference>
<dbReference type="EC" id="2.6.1.85" evidence="4"/>
<comment type="similarity">
    <text evidence="3">In the C-terminal section; belongs to the anthranilate synthase component I family.</text>
</comment>
<dbReference type="NCBIfam" id="TIGR00566">
    <property type="entry name" value="trpG_papA"/>
    <property type="match status" value="1"/>
</dbReference>
<dbReference type="Pfam" id="PF00117">
    <property type="entry name" value="GATase"/>
    <property type="match status" value="1"/>
</dbReference>
<evidence type="ECO:0000259" key="10">
    <source>
        <dbReference type="Pfam" id="PF00117"/>
    </source>
</evidence>
<keyword evidence="5" id="KW-0808">Transferase</keyword>
<dbReference type="GO" id="GO:0008153">
    <property type="term" value="P:4-aminobenzoate biosynthetic process"/>
    <property type="evidence" value="ECO:0007669"/>
    <property type="project" value="TreeGrafter"/>
</dbReference>
<evidence type="ECO:0000256" key="9">
    <source>
        <dbReference type="ARBA" id="ARBA00031904"/>
    </source>
</evidence>
<dbReference type="InterPro" id="IPR015890">
    <property type="entry name" value="Chorismate_C"/>
</dbReference>
<feature type="domain" description="Glutamine amidotransferase" evidence="10">
    <location>
        <begin position="9"/>
        <end position="201"/>
    </location>
</feature>
<dbReference type="InterPro" id="IPR017926">
    <property type="entry name" value="GATASE"/>
</dbReference>
<comment type="catalytic activity">
    <reaction evidence="1">
        <text>chorismate + L-glutamine = 4-amino-4-deoxychorismate + L-glutamate</text>
        <dbReference type="Rhea" id="RHEA:11672"/>
        <dbReference type="ChEBI" id="CHEBI:29748"/>
        <dbReference type="ChEBI" id="CHEBI:29985"/>
        <dbReference type="ChEBI" id="CHEBI:58359"/>
        <dbReference type="ChEBI" id="CHEBI:58406"/>
        <dbReference type="EC" id="2.6.1.85"/>
    </reaction>
</comment>
<evidence type="ECO:0000256" key="2">
    <source>
        <dbReference type="ARBA" id="ARBA00005009"/>
    </source>
</evidence>
<evidence type="ECO:0000256" key="8">
    <source>
        <dbReference type="ARBA" id="ARBA00031329"/>
    </source>
</evidence>
<evidence type="ECO:0000259" key="11">
    <source>
        <dbReference type="Pfam" id="PF00425"/>
    </source>
</evidence>
<dbReference type="PROSITE" id="PS51273">
    <property type="entry name" value="GATASE_TYPE_1"/>
    <property type="match status" value="1"/>
</dbReference>
<keyword evidence="14" id="KW-1185">Reference proteome</keyword>
<evidence type="ECO:0000256" key="6">
    <source>
        <dbReference type="ARBA" id="ARBA00022909"/>
    </source>
</evidence>
<evidence type="ECO:0000256" key="4">
    <source>
        <dbReference type="ARBA" id="ARBA00013139"/>
    </source>
</evidence>
<keyword evidence="7" id="KW-0315">Glutamine amidotransferase</keyword>
<dbReference type="NCBIfam" id="TIGR01823">
    <property type="entry name" value="PabB-fungal"/>
    <property type="match status" value="1"/>
</dbReference>
<evidence type="ECO:0000256" key="5">
    <source>
        <dbReference type="ARBA" id="ARBA00022679"/>
    </source>
</evidence>
<name>A0AAD5Y9W5_9APHY</name>
<dbReference type="PANTHER" id="PTHR11236">
    <property type="entry name" value="AMINOBENZOATE/ANTHRANILATE SYNTHASE"/>
    <property type="match status" value="1"/>
</dbReference>
<dbReference type="SUPFAM" id="SSF56322">
    <property type="entry name" value="ADC synthase"/>
    <property type="match status" value="1"/>
</dbReference>
<dbReference type="InterPro" id="IPR010117">
    <property type="entry name" value="PabB_fungal"/>
</dbReference>
<dbReference type="InterPro" id="IPR006805">
    <property type="entry name" value="Anth_synth_I_N"/>
</dbReference>
<dbReference type="GO" id="GO:0046656">
    <property type="term" value="P:folic acid biosynthetic process"/>
    <property type="evidence" value="ECO:0007669"/>
    <property type="project" value="UniProtKB-KW"/>
</dbReference>
<proteinExistence type="inferred from homology"/>
<dbReference type="PANTHER" id="PTHR11236:SF18">
    <property type="entry name" value="AMINODEOXYCHORISMATE SYNTHASE"/>
    <property type="match status" value="1"/>
</dbReference>
<sequence length="766" mass="84603">MTQEAPHILLIDSYDSFTHNLAALCQQSIPGCNVHIIRNDDYSIDQLTPILRHFSAIVVGPGPGSPINDKDIGVVKDIWNLREDDILPIFGVCLGLQSLVVGFGGTLKRLNVVKHGQISTIDHLGLEIFEGVGEVEAVRYHSLHVEINEGSDVEALAWANDGEENGRVLMAARHKTKPFWAVQYHPESVRTRGGGDDVLHNFWRLVNRWTSTRHREIRPWSLQVQEMVSPWPIIAECPTLAPNPINPLVVNSSIVDTPNFSLIALCESLGVTDESSDFVLLESAAQPGRFSIIGCPSTMSTKLTYRVGDPHIRLEDSKGVVSLEDLKSQDIWEWLNSFMKARSASGGNPEVPFWGGFIGFLSYELGVDSLGADVPQRQPASSSNPHPDVNLVFVGRSIVYDSFAGRVYLQTIVPNDDAWIREMQSLFQALERTLTNFTSATGVPRTSNDDPKIRSPSVVLPCKQTYIDRIKKAKEYLYSGDSYELCLTAPTRILVPRRPSQEGLSSSWELYKILRTKNPAPHSAFIRLHPSTLISSSPERFLSYTRPPNSVCQLRPIKGTVRKGPSVTRAAAEQLLIGSKKEVAENLMIVDLIRHDLHGVVGEDVQTKQFCAVEEYETVWQLVSVIEGRVTPELGATGDACVGWEVLQRSLPPGSMTGAPKKRSVEILHSLEDQDRSIYSGVFGYWCIGGSGDWSVTIRSCFKYDAQLSSSDPTQGPDLCSQDEWTLGAGGAITALSDPDDEWDEMVAKVESVLRAFGVTEDSSKL</sequence>
<dbReference type="InterPro" id="IPR005801">
    <property type="entry name" value="ADC_synthase"/>
</dbReference>
<dbReference type="Gene3D" id="3.60.120.10">
    <property type="entry name" value="Anthranilate synthase"/>
    <property type="match status" value="1"/>
</dbReference>
<evidence type="ECO:0000313" key="14">
    <source>
        <dbReference type="Proteomes" id="UP001212997"/>
    </source>
</evidence>
<dbReference type="EMBL" id="JANAWD010000626">
    <property type="protein sequence ID" value="KAJ3477145.1"/>
    <property type="molecule type" value="Genomic_DNA"/>
</dbReference>
<keyword evidence="6" id="KW-0289">Folate biosynthesis</keyword>
<dbReference type="InterPro" id="IPR029062">
    <property type="entry name" value="Class_I_gatase-like"/>
</dbReference>
<dbReference type="GO" id="GO:0046820">
    <property type="term" value="F:4-amino-4-deoxychorismate synthase activity"/>
    <property type="evidence" value="ECO:0007669"/>
    <property type="project" value="UniProtKB-EC"/>
</dbReference>
<dbReference type="GO" id="GO:0000162">
    <property type="term" value="P:L-tryptophan biosynthetic process"/>
    <property type="evidence" value="ECO:0007669"/>
    <property type="project" value="TreeGrafter"/>
</dbReference>
<dbReference type="InterPro" id="IPR019999">
    <property type="entry name" value="Anth_synth_I-like"/>
</dbReference>
<gene>
    <name evidence="13" type="ORF">NLI96_g10666</name>
</gene>
<dbReference type="Proteomes" id="UP001212997">
    <property type="component" value="Unassembled WGS sequence"/>
</dbReference>
<reference evidence="13" key="1">
    <citation type="submission" date="2022-07" db="EMBL/GenBank/DDBJ databases">
        <title>Genome Sequence of Physisporinus lineatus.</title>
        <authorList>
            <person name="Buettner E."/>
        </authorList>
    </citation>
    <scope>NUCLEOTIDE SEQUENCE</scope>
    <source>
        <strain evidence="13">VT162</strain>
    </source>
</reference>
<evidence type="ECO:0000256" key="7">
    <source>
        <dbReference type="ARBA" id="ARBA00022962"/>
    </source>
</evidence>
<dbReference type="CDD" id="cd01743">
    <property type="entry name" value="GATase1_Anthranilate_Synthase"/>
    <property type="match status" value="1"/>
</dbReference>
<dbReference type="SUPFAM" id="SSF52317">
    <property type="entry name" value="Class I glutamine amidotransferase-like"/>
    <property type="match status" value="1"/>
</dbReference>
<feature type="domain" description="Chorismate-utilising enzyme C-terminal" evidence="11">
    <location>
        <begin position="463"/>
        <end position="749"/>
    </location>
</feature>
<dbReference type="Gene3D" id="3.40.50.880">
    <property type="match status" value="1"/>
</dbReference>